<evidence type="ECO:0000313" key="3">
    <source>
        <dbReference type="Proteomes" id="UP001151234"/>
    </source>
</evidence>
<comment type="caution">
    <text evidence="2">The sequence shown here is derived from an EMBL/GenBank/DDBJ whole genome shotgun (WGS) entry which is preliminary data.</text>
</comment>
<feature type="region of interest" description="Disordered" evidence="1">
    <location>
        <begin position="1"/>
        <end position="50"/>
    </location>
</feature>
<dbReference type="EMBL" id="JAPJZI010000001">
    <property type="protein sequence ID" value="MDA5398761.1"/>
    <property type="molecule type" value="Genomic_DNA"/>
</dbReference>
<dbReference type="AlphaFoldDB" id="A0A9X3UL46"/>
<organism evidence="2 3">
    <name type="scientific">Hoeflea prorocentri</name>
    <dbReference type="NCBI Taxonomy" id="1922333"/>
    <lineage>
        <taxon>Bacteria</taxon>
        <taxon>Pseudomonadati</taxon>
        <taxon>Pseudomonadota</taxon>
        <taxon>Alphaproteobacteria</taxon>
        <taxon>Hyphomicrobiales</taxon>
        <taxon>Rhizobiaceae</taxon>
        <taxon>Hoeflea</taxon>
    </lineage>
</organism>
<dbReference type="RefSeq" id="WP_267990165.1">
    <property type="nucleotide sequence ID" value="NZ_JAPJZI010000001.1"/>
</dbReference>
<sequence length="50" mass="5012">MKKSYERPVMKKTARPSNDTAMTVVSGAGTKGGGSPPALPADGGGLILIP</sequence>
<dbReference type="Proteomes" id="UP001151234">
    <property type="component" value="Unassembled WGS sequence"/>
</dbReference>
<name>A0A9X3UL46_9HYPH</name>
<evidence type="ECO:0000256" key="1">
    <source>
        <dbReference type="SAM" id="MobiDB-lite"/>
    </source>
</evidence>
<keyword evidence="3" id="KW-1185">Reference proteome</keyword>
<proteinExistence type="predicted"/>
<evidence type="ECO:0000313" key="2">
    <source>
        <dbReference type="EMBL" id="MDA5398761.1"/>
    </source>
</evidence>
<gene>
    <name evidence="2" type="ORF">OQ273_09295</name>
</gene>
<reference evidence="2" key="1">
    <citation type="submission" date="2022-11" db="EMBL/GenBank/DDBJ databases">
        <title>Draft genome sequence of Hoeflea poritis E7-10 and Hoeflea prorocentri PM5-8, separated from scleractinian coral Porites lutea and marine dinoflagellate.</title>
        <authorList>
            <person name="Zhang G."/>
            <person name="Wei Q."/>
            <person name="Cai L."/>
        </authorList>
    </citation>
    <scope>NUCLEOTIDE SEQUENCE</scope>
    <source>
        <strain evidence="2">PM5-8</strain>
    </source>
</reference>
<accession>A0A9X3UL46</accession>
<protein>
    <submittedName>
        <fullName evidence="2">Uncharacterized protein</fullName>
    </submittedName>
</protein>